<feature type="signal peptide" evidence="2">
    <location>
        <begin position="1"/>
        <end position="15"/>
    </location>
</feature>
<feature type="region of interest" description="Disordered" evidence="1">
    <location>
        <begin position="422"/>
        <end position="487"/>
    </location>
</feature>
<accession>A0A1Y1HWT0</accession>
<dbReference type="PANTHER" id="PTHR13847">
    <property type="entry name" value="SARCOSINE DEHYDROGENASE-RELATED"/>
    <property type="match status" value="1"/>
</dbReference>
<evidence type="ECO:0000313" key="4">
    <source>
        <dbReference type="EMBL" id="GAQ81431.1"/>
    </source>
</evidence>
<dbReference type="OMA" id="CKYWLFG"/>
<evidence type="ECO:0000259" key="3">
    <source>
        <dbReference type="Pfam" id="PF01266"/>
    </source>
</evidence>
<protein>
    <recommendedName>
        <fullName evidence="3">FAD dependent oxidoreductase domain-containing protein</fullName>
    </recommendedName>
</protein>
<dbReference type="SUPFAM" id="SSF51971">
    <property type="entry name" value="Nucleotide-binding domain"/>
    <property type="match status" value="1"/>
</dbReference>
<feature type="domain" description="FAD dependent oxidoreductase" evidence="3">
    <location>
        <begin position="82"/>
        <end position="426"/>
    </location>
</feature>
<dbReference type="InterPro" id="IPR006076">
    <property type="entry name" value="FAD-dep_OxRdtase"/>
</dbReference>
<evidence type="ECO:0000256" key="2">
    <source>
        <dbReference type="SAM" id="SignalP"/>
    </source>
</evidence>
<dbReference type="Gene3D" id="3.50.50.60">
    <property type="entry name" value="FAD/NAD(P)-binding domain"/>
    <property type="match status" value="1"/>
</dbReference>
<dbReference type="OrthoDB" id="547145at2759"/>
<gene>
    <name evidence="4" type="ORF">KFL_000800100</name>
</gene>
<dbReference type="EMBL" id="DF237029">
    <property type="protein sequence ID" value="GAQ81431.1"/>
    <property type="molecule type" value="Genomic_DNA"/>
</dbReference>
<dbReference type="GO" id="GO:0005737">
    <property type="term" value="C:cytoplasm"/>
    <property type="evidence" value="ECO:0000318"/>
    <property type="project" value="GO_Central"/>
</dbReference>
<name>A0A1Y1HWT0_KLENI</name>
<dbReference type="InterPro" id="IPR036188">
    <property type="entry name" value="FAD/NAD-bd_sf"/>
</dbReference>
<organism evidence="4 5">
    <name type="scientific">Klebsormidium nitens</name>
    <name type="common">Green alga</name>
    <name type="synonym">Ulothrix nitens</name>
    <dbReference type="NCBI Taxonomy" id="105231"/>
    <lineage>
        <taxon>Eukaryota</taxon>
        <taxon>Viridiplantae</taxon>
        <taxon>Streptophyta</taxon>
        <taxon>Klebsormidiophyceae</taxon>
        <taxon>Klebsormidiales</taxon>
        <taxon>Klebsormidiaceae</taxon>
        <taxon>Klebsormidium</taxon>
    </lineage>
</organism>
<keyword evidence="5" id="KW-1185">Reference proteome</keyword>
<dbReference type="Proteomes" id="UP000054558">
    <property type="component" value="Unassembled WGS sequence"/>
</dbReference>
<keyword evidence="2" id="KW-0732">Signal</keyword>
<proteinExistence type="predicted"/>
<dbReference type="STRING" id="105231.A0A1Y1HWT0"/>
<evidence type="ECO:0000313" key="5">
    <source>
        <dbReference type="Proteomes" id="UP000054558"/>
    </source>
</evidence>
<dbReference type="PANTHER" id="PTHR13847:SF261">
    <property type="entry name" value="FAD-DEPENDENT OXIDOREDUCTASE FAMILY PROTEIN"/>
    <property type="match status" value="1"/>
</dbReference>
<dbReference type="Pfam" id="PF01266">
    <property type="entry name" value="DAO"/>
    <property type="match status" value="1"/>
</dbReference>
<dbReference type="AlphaFoldDB" id="A0A1Y1HWT0"/>
<feature type="chain" id="PRO_5012711156" description="FAD dependent oxidoreductase domain-containing protein" evidence="2">
    <location>
        <begin position="16"/>
        <end position="561"/>
    </location>
</feature>
<dbReference type="Gene3D" id="3.30.9.10">
    <property type="entry name" value="D-Amino Acid Oxidase, subunit A, domain 2"/>
    <property type="match status" value="1"/>
</dbReference>
<sequence>MQAACCSAGTIVALALEAPLCAQKQSTMWRALVLRRVLAPSGLHNPHSSRFTPSQFHISISRQKCTAAVQTAEMEPGQERRYAIIGAGFAGVAVTWHLLQHATSASPICIDLFDEVGIAGGASGVAGGLLHAFSNKGTSLWMGQEGYAATLRLLEAAERAQGEAPTAEESLIARRKGILRPAVEQRLADNYKKHAESAPPIDDSHVVGGRAAIVNGETARKLVPGLAEPVGDTALFLPRGITINPTRYLEGLWRACEQQAGDRGPGRPRATLHKQKVDSLAGLSQAGYTAVVICSGAAAVRFPEVACELHLSMCRGRVVELHPPCGTASDAPRVAFPASSPSLLGPAWISAQGTETLLVGATKDWENGDLESGVSPQEGEKVAEELLAKAEVIYPPVREWRVAAVRSGVRAWARRTSDGTVPIAGKIQGRSSEDDPSASMAKDEDNGAPDRLASANSDEGFARDVSNGRGGGERVDSVNEGSGRESSPGACALWVVGGLGARGLVYHAWLAEKAARAVVHDDEALLPPVLRRWQKGFVDAAKAERKPRVRIRNRNKVRGGV</sequence>
<reference evidence="4 5" key="1">
    <citation type="journal article" date="2014" name="Nat. Commun.">
        <title>Klebsormidium flaccidum genome reveals primary factors for plant terrestrial adaptation.</title>
        <authorList>
            <person name="Hori K."/>
            <person name="Maruyama F."/>
            <person name="Fujisawa T."/>
            <person name="Togashi T."/>
            <person name="Yamamoto N."/>
            <person name="Seo M."/>
            <person name="Sato S."/>
            <person name="Yamada T."/>
            <person name="Mori H."/>
            <person name="Tajima N."/>
            <person name="Moriyama T."/>
            <person name="Ikeuchi M."/>
            <person name="Watanabe M."/>
            <person name="Wada H."/>
            <person name="Kobayashi K."/>
            <person name="Saito M."/>
            <person name="Masuda T."/>
            <person name="Sasaki-Sekimoto Y."/>
            <person name="Mashiguchi K."/>
            <person name="Awai K."/>
            <person name="Shimojima M."/>
            <person name="Masuda S."/>
            <person name="Iwai M."/>
            <person name="Nobusawa T."/>
            <person name="Narise T."/>
            <person name="Kondo S."/>
            <person name="Saito H."/>
            <person name="Sato R."/>
            <person name="Murakawa M."/>
            <person name="Ihara Y."/>
            <person name="Oshima-Yamada Y."/>
            <person name="Ohtaka K."/>
            <person name="Satoh M."/>
            <person name="Sonobe K."/>
            <person name="Ishii M."/>
            <person name="Ohtani R."/>
            <person name="Kanamori-Sato M."/>
            <person name="Honoki R."/>
            <person name="Miyazaki D."/>
            <person name="Mochizuki H."/>
            <person name="Umetsu J."/>
            <person name="Higashi K."/>
            <person name="Shibata D."/>
            <person name="Kamiya Y."/>
            <person name="Sato N."/>
            <person name="Nakamura Y."/>
            <person name="Tabata S."/>
            <person name="Ida S."/>
            <person name="Kurokawa K."/>
            <person name="Ohta H."/>
        </authorList>
    </citation>
    <scope>NUCLEOTIDE SEQUENCE [LARGE SCALE GENOMIC DNA]</scope>
    <source>
        <strain evidence="4 5">NIES-2285</strain>
    </source>
</reference>
<evidence type="ECO:0000256" key="1">
    <source>
        <dbReference type="SAM" id="MobiDB-lite"/>
    </source>
</evidence>